<dbReference type="SUPFAM" id="SSF53383">
    <property type="entry name" value="PLP-dependent transferases"/>
    <property type="match status" value="1"/>
</dbReference>
<sequence length="348" mass="38884">MLPVEVLEETQSELVNYKNSGMSLIECSHRGPHYDEVHNEAVGLVKELLRVPDEFGILFLQGGATLQFAMTAMNLLAPSQKAAIVHSGHWANLAMKDSQVYGNVYIAWDGTDDQFSRTPSENEIELQPDTRYLHITTNETIGGVRLYDWPDLGVPLVGDMSSDYFSRHIPWNLMDVAYGGAQKNLGPSGLTLVIVRKSVLETHPRDLPTYLDYRVHYATNSRFNTPAIFPIYVAGKVLKWYKDKGGVDEFEKLSIARCAHLYGMIDASNGFYNCPVEGESRSRMNVVFRLPNEGLESKFLADAELQGLVNLTGHRSVGGIRASIYNSMPMEGVEKLANFMDNFRASHS</sequence>
<dbReference type="HAMAP" id="MF_00160">
    <property type="entry name" value="SerC_aminotrans_5"/>
    <property type="match status" value="1"/>
</dbReference>
<dbReference type="PANTHER" id="PTHR43247:SF1">
    <property type="entry name" value="PHOSPHOSERINE AMINOTRANSFERASE"/>
    <property type="match status" value="1"/>
</dbReference>
<evidence type="ECO:0000256" key="4">
    <source>
        <dbReference type="ARBA" id="ARBA00013030"/>
    </source>
</evidence>
<protein>
    <recommendedName>
        <fullName evidence="4">phosphoserine transaminase</fullName>
        <ecNumber evidence="4">2.6.1.52</ecNumber>
    </recommendedName>
</protein>
<reference evidence="13" key="1">
    <citation type="submission" date="2023-03" db="EMBL/GenBank/DDBJ databases">
        <authorList>
            <person name="Steffen K."/>
            <person name="Cardenas P."/>
        </authorList>
    </citation>
    <scope>NUCLEOTIDE SEQUENCE</scope>
</reference>
<dbReference type="EC" id="2.6.1.52" evidence="4"/>
<evidence type="ECO:0000256" key="11">
    <source>
        <dbReference type="ARBA" id="ARBA00049007"/>
    </source>
</evidence>
<dbReference type="GO" id="GO:0004648">
    <property type="term" value="F:O-phospho-L-serine:2-oxoglutarate aminotransferase activity"/>
    <property type="evidence" value="ECO:0007669"/>
    <property type="project" value="UniProtKB-EC"/>
</dbReference>
<dbReference type="InterPro" id="IPR015421">
    <property type="entry name" value="PyrdxlP-dep_Trfase_major"/>
</dbReference>
<keyword evidence="5 13" id="KW-0032">Aminotransferase</keyword>
<dbReference type="NCBIfam" id="NF003764">
    <property type="entry name" value="PRK05355.1"/>
    <property type="match status" value="1"/>
</dbReference>
<dbReference type="FunFam" id="3.90.1150.10:FF:000006">
    <property type="entry name" value="Phosphoserine aminotransferase"/>
    <property type="match status" value="1"/>
</dbReference>
<evidence type="ECO:0000256" key="9">
    <source>
        <dbReference type="ARBA" id="ARBA00023299"/>
    </source>
</evidence>
<evidence type="ECO:0000256" key="10">
    <source>
        <dbReference type="ARBA" id="ARBA00047630"/>
    </source>
</evidence>
<dbReference type="InterPro" id="IPR000192">
    <property type="entry name" value="Aminotrans_V_dom"/>
</dbReference>
<dbReference type="PANTHER" id="PTHR43247">
    <property type="entry name" value="PHOSPHOSERINE AMINOTRANSFERASE"/>
    <property type="match status" value="1"/>
</dbReference>
<keyword evidence="14" id="KW-1185">Reference proteome</keyword>
<dbReference type="InterPro" id="IPR015422">
    <property type="entry name" value="PyrdxlP-dep_Trfase_small"/>
</dbReference>
<evidence type="ECO:0000313" key="14">
    <source>
        <dbReference type="Proteomes" id="UP001174909"/>
    </source>
</evidence>
<dbReference type="GO" id="GO:0006564">
    <property type="term" value="P:L-serine biosynthetic process"/>
    <property type="evidence" value="ECO:0007669"/>
    <property type="project" value="UniProtKB-KW"/>
</dbReference>
<evidence type="ECO:0000256" key="6">
    <source>
        <dbReference type="ARBA" id="ARBA00022605"/>
    </source>
</evidence>
<keyword evidence="9" id="KW-0718">Serine biosynthesis</keyword>
<comment type="catalytic activity">
    <reaction evidence="11">
        <text>O-phospho-L-serine + 2-oxoglutarate = 3-phosphooxypyruvate + L-glutamate</text>
        <dbReference type="Rhea" id="RHEA:14329"/>
        <dbReference type="ChEBI" id="CHEBI:16810"/>
        <dbReference type="ChEBI" id="CHEBI:18110"/>
        <dbReference type="ChEBI" id="CHEBI:29985"/>
        <dbReference type="ChEBI" id="CHEBI:57524"/>
        <dbReference type="EC" id="2.6.1.52"/>
    </reaction>
</comment>
<dbReference type="EMBL" id="CASHTH010002987">
    <property type="protein sequence ID" value="CAI8038404.1"/>
    <property type="molecule type" value="Genomic_DNA"/>
</dbReference>
<comment type="catalytic activity">
    <reaction evidence="10">
        <text>4-(phosphooxy)-L-threonine + 2-oxoglutarate = (R)-3-hydroxy-2-oxo-4-phosphooxybutanoate + L-glutamate</text>
        <dbReference type="Rhea" id="RHEA:16573"/>
        <dbReference type="ChEBI" id="CHEBI:16810"/>
        <dbReference type="ChEBI" id="CHEBI:29985"/>
        <dbReference type="ChEBI" id="CHEBI:58452"/>
        <dbReference type="ChEBI" id="CHEBI:58538"/>
        <dbReference type="EC" id="2.6.1.52"/>
    </reaction>
</comment>
<dbReference type="GO" id="GO:0030170">
    <property type="term" value="F:pyridoxal phosphate binding"/>
    <property type="evidence" value="ECO:0007669"/>
    <property type="project" value="TreeGrafter"/>
</dbReference>
<dbReference type="Gene3D" id="3.40.640.10">
    <property type="entry name" value="Type I PLP-dependent aspartate aminotransferase-like (Major domain)"/>
    <property type="match status" value="1"/>
</dbReference>
<evidence type="ECO:0000256" key="8">
    <source>
        <dbReference type="ARBA" id="ARBA00022898"/>
    </source>
</evidence>
<dbReference type="PIRSF" id="PIRSF000525">
    <property type="entry name" value="SerC"/>
    <property type="match status" value="1"/>
</dbReference>
<dbReference type="AlphaFoldDB" id="A0AA35SZF9"/>
<evidence type="ECO:0000256" key="2">
    <source>
        <dbReference type="ARBA" id="ARBA00005099"/>
    </source>
</evidence>
<comment type="pathway">
    <text evidence="2">Amino-acid biosynthesis; L-serine biosynthesis; L-serine from 3-phospho-D-glycerate: step 2/3.</text>
</comment>
<name>A0AA35SZF9_GEOBA</name>
<accession>A0AA35SZF9</accession>
<evidence type="ECO:0000256" key="7">
    <source>
        <dbReference type="ARBA" id="ARBA00022679"/>
    </source>
</evidence>
<dbReference type="Gene3D" id="3.90.1150.10">
    <property type="entry name" value="Aspartate Aminotransferase, domain 1"/>
    <property type="match status" value="1"/>
</dbReference>
<dbReference type="InterPro" id="IPR015424">
    <property type="entry name" value="PyrdxlP-dep_Trfase"/>
</dbReference>
<proteinExistence type="inferred from homology"/>
<keyword evidence="8" id="KW-0663">Pyridoxal phosphate</keyword>
<comment type="similarity">
    <text evidence="3">Belongs to the class-V pyridoxal-phosphate-dependent aminotransferase family. SerC subfamily.</text>
</comment>
<evidence type="ECO:0000256" key="3">
    <source>
        <dbReference type="ARBA" id="ARBA00006904"/>
    </source>
</evidence>
<evidence type="ECO:0000256" key="1">
    <source>
        <dbReference type="ARBA" id="ARBA00001933"/>
    </source>
</evidence>
<evidence type="ECO:0000259" key="12">
    <source>
        <dbReference type="Pfam" id="PF00266"/>
    </source>
</evidence>
<comment type="cofactor">
    <cofactor evidence="1">
        <name>pyridoxal 5'-phosphate</name>
        <dbReference type="ChEBI" id="CHEBI:597326"/>
    </cofactor>
</comment>
<gene>
    <name evidence="13" type="ORF">GBAR_LOCUS21418</name>
</gene>
<comment type="caution">
    <text evidence="13">The sequence shown here is derived from an EMBL/GenBank/DDBJ whole genome shotgun (WGS) entry which is preliminary data.</text>
</comment>
<dbReference type="InterPro" id="IPR022278">
    <property type="entry name" value="Pser_aminoTfrase"/>
</dbReference>
<dbReference type="Proteomes" id="UP001174909">
    <property type="component" value="Unassembled WGS sequence"/>
</dbReference>
<keyword evidence="7" id="KW-0808">Transferase</keyword>
<evidence type="ECO:0000256" key="5">
    <source>
        <dbReference type="ARBA" id="ARBA00022576"/>
    </source>
</evidence>
<evidence type="ECO:0000313" key="13">
    <source>
        <dbReference type="EMBL" id="CAI8038404.1"/>
    </source>
</evidence>
<dbReference type="FunFam" id="3.40.640.10:FF:000010">
    <property type="entry name" value="Phosphoserine aminotransferase"/>
    <property type="match status" value="1"/>
</dbReference>
<dbReference type="GO" id="GO:0005737">
    <property type="term" value="C:cytoplasm"/>
    <property type="evidence" value="ECO:0007669"/>
    <property type="project" value="TreeGrafter"/>
</dbReference>
<keyword evidence="6" id="KW-0028">Amino-acid biosynthesis</keyword>
<dbReference type="Pfam" id="PF00266">
    <property type="entry name" value="Aminotran_5"/>
    <property type="match status" value="1"/>
</dbReference>
<feature type="domain" description="Aminotransferase class V" evidence="12">
    <location>
        <begin position="2"/>
        <end position="336"/>
    </location>
</feature>
<organism evidence="13 14">
    <name type="scientific">Geodia barretti</name>
    <name type="common">Barrett's horny sponge</name>
    <dbReference type="NCBI Taxonomy" id="519541"/>
    <lineage>
        <taxon>Eukaryota</taxon>
        <taxon>Metazoa</taxon>
        <taxon>Porifera</taxon>
        <taxon>Demospongiae</taxon>
        <taxon>Heteroscleromorpha</taxon>
        <taxon>Tetractinellida</taxon>
        <taxon>Astrophorina</taxon>
        <taxon>Geodiidae</taxon>
        <taxon>Geodia</taxon>
    </lineage>
</organism>